<reference evidence="2 3" key="1">
    <citation type="submission" date="2020-02" db="EMBL/GenBank/DDBJ databases">
        <authorList>
            <person name="Khan S.A."/>
            <person name="Jeon C.O."/>
            <person name="Chun B.H."/>
        </authorList>
    </citation>
    <scope>NUCLEOTIDE SEQUENCE [LARGE SCALE GENOMIC DNA]</scope>
    <source>
        <strain evidence="2 3">H239</strain>
    </source>
</reference>
<accession>A0A6M1SN87</accession>
<name>A0A6M1SN87_9HYPH</name>
<organism evidence="2 3">
    <name type="scientific">Devosia aurantiaca</name>
    <dbReference type="NCBI Taxonomy" id="2714858"/>
    <lineage>
        <taxon>Bacteria</taxon>
        <taxon>Pseudomonadati</taxon>
        <taxon>Pseudomonadota</taxon>
        <taxon>Alphaproteobacteria</taxon>
        <taxon>Hyphomicrobiales</taxon>
        <taxon>Devosiaceae</taxon>
        <taxon>Devosia</taxon>
    </lineage>
</organism>
<evidence type="ECO:0000313" key="3">
    <source>
        <dbReference type="Proteomes" id="UP000474802"/>
    </source>
</evidence>
<dbReference type="Proteomes" id="UP000474802">
    <property type="component" value="Unassembled WGS sequence"/>
</dbReference>
<dbReference type="AlphaFoldDB" id="A0A6M1SN87"/>
<protein>
    <submittedName>
        <fullName evidence="2">GNAT family N-acetyltransferase</fullName>
    </submittedName>
</protein>
<dbReference type="Pfam" id="PF13480">
    <property type="entry name" value="Acetyltransf_6"/>
    <property type="match status" value="1"/>
</dbReference>
<gene>
    <name evidence="2" type="ORF">G5575_13845</name>
</gene>
<dbReference type="RefSeq" id="WP_164534850.1">
    <property type="nucleotide sequence ID" value="NZ_JAALFG010000003.1"/>
</dbReference>
<dbReference type="GO" id="GO:0016740">
    <property type="term" value="F:transferase activity"/>
    <property type="evidence" value="ECO:0007669"/>
    <property type="project" value="UniProtKB-KW"/>
</dbReference>
<sequence>MKTSSANDLIVEILDDKALSQLDAGQWDALAANALDSNPFYARAYVMAGIETVDRGSGLRAIAIWSADRERLLGLFPYRNKTLPLPSAVAATNLYQVCGQPLIYREEADAVIAAWLGATRTGRAPKRWSFPHLDLTSHFARRLAVLQSDTSVRCLPLPQYHRARLARLSRSFKEHLGSAVAKSRVKDIERNLRRLRDLGDLQFERATNPALVTKRIEQFLAVEHSGWKGKAGTSFLSDPQHARFARKAFCPHLGHTSVDSLLLDGTPIALSVNIRAGATLFTPKCAYDEAYRKYGPGLALEHLVVEAFYADEDCTEMDSATTTDGHVIQGFWNSDAPMGTLVVGPPNWGTDLIAKAHMANRLTRQRLKTLNTGAASQVLGLARSWHKRAQRFAGDMLMGGVCFIHTLENALPHLI</sequence>
<keyword evidence="2" id="KW-0808">Transferase</keyword>
<dbReference type="InterPro" id="IPR016181">
    <property type="entry name" value="Acyl_CoA_acyltransferase"/>
</dbReference>
<evidence type="ECO:0000313" key="2">
    <source>
        <dbReference type="EMBL" id="NGP18590.1"/>
    </source>
</evidence>
<keyword evidence="3" id="KW-1185">Reference proteome</keyword>
<dbReference type="SUPFAM" id="SSF55729">
    <property type="entry name" value="Acyl-CoA N-acyltransferases (Nat)"/>
    <property type="match status" value="1"/>
</dbReference>
<feature type="domain" description="BioF2-like acetyltransferase" evidence="1">
    <location>
        <begin position="183"/>
        <end position="319"/>
    </location>
</feature>
<reference evidence="2 3" key="2">
    <citation type="submission" date="2020-03" db="EMBL/GenBank/DDBJ databases">
        <title>Devosia chinhatensis sp. nov., isolated from a hexachlorocyclohexane (HCH) dump site in India.</title>
        <authorList>
            <person name="Kumar M."/>
            <person name="Lal R."/>
        </authorList>
    </citation>
    <scope>NUCLEOTIDE SEQUENCE [LARGE SCALE GENOMIC DNA]</scope>
    <source>
        <strain evidence="2 3">H239</strain>
    </source>
</reference>
<dbReference type="InterPro" id="IPR038740">
    <property type="entry name" value="BioF2-like_GNAT_dom"/>
</dbReference>
<proteinExistence type="predicted"/>
<comment type="caution">
    <text evidence="2">The sequence shown here is derived from an EMBL/GenBank/DDBJ whole genome shotgun (WGS) entry which is preliminary data.</text>
</comment>
<evidence type="ECO:0000259" key="1">
    <source>
        <dbReference type="Pfam" id="PF13480"/>
    </source>
</evidence>
<dbReference type="EMBL" id="JAALFG010000003">
    <property type="protein sequence ID" value="NGP18590.1"/>
    <property type="molecule type" value="Genomic_DNA"/>
</dbReference>